<dbReference type="EMBL" id="BA000048">
    <property type="protein sequence ID" value="BAJ51411.1"/>
    <property type="molecule type" value="Genomic_DNA"/>
</dbReference>
<dbReference type="EMBL" id="AP011872">
    <property type="protein sequence ID" value="BAJ48738.1"/>
    <property type="molecule type" value="Genomic_DNA"/>
</dbReference>
<dbReference type="InterPro" id="IPR012340">
    <property type="entry name" value="NA-bd_OB-fold"/>
</dbReference>
<dbReference type="GO" id="GO:0006421">
    <property type="term" value="P:asparaginyl-tRNA aminoacylation"/>
    <property type="evidence" value="ECO:0007669"/>
    <property type="project" value="UniProtKB-UniRule"/>
</dbReference>
<dbReference type="GO" id="GO:0004816">
    <property type="term" value="F:asparagine-tRNA ligase activity"/>
    <property type="evidence" value="ECO:0007669"/>
    <property type="project" value="UniProtKB-UniRule"/>
</dbReference>
<evidence type="ECO:0000313" key="12">
    <source>
        <dbReference type="EMBL" id="BAJ51411.1"/>
    </source>
</evidence>
<dbReference type="SUPFAM" id="SSF55681">
    <property type="entry name" value="Class II aaRS and biotin synthetases"/>
    <property type="match status" value="1"/>
</dbReference>
<comment type="similarity">
    <text evidence="1">Belongs to the class-II aminoacyl-tRNA synthetase family.</text>
</comment>
<dbReference type="Pfam" id="PF01336">
    <property type="entry name" value="tRNA_anti-codon"/>
    <property type="match status" value="1"/>
</dbReference>
<organism evidence="10 13">
    <name type="scientific">Caldiarchaeum subterraneum</name>
    <dbReference type="NCBI Taxonomy" id="311458"/>
    <lineage>
        <taxon>Archaea</taxon>
        <taxon>Nitrososphaerota</taxon>
        <taxon>Candidatus Caldarchaeales</taxon>
        <taxon>Candidatus Caldarchaeaceae</taxon>
        <taxon>Candidatus Caldarchaeum</taxon>
    </lineage>
</organism>
<sequence length="429" mass="48176">MLADCGRVKSLPDGSEVELRGWIRSKRHHGRLMFIDLRDGTGVVQVTLKAAEVPEADFQAVSSAGRESALVVRGVVVHDPRAPGGAEVKAGKVELVSASLEEFPIKKGVGPRFLSDHRHLAIRSPKAAAILRFRSNLLKSIRNWFEREGFVEVHCPTFITAAVEGGATLFEVNYFGKKVYLTQSVQFYQEAAIYSLGKVYSIQPSFRAERSKTRRHLTEFWHVEGEMAFAGLDDLMKVVERLVGEASAETLENSRDVLKLLGRERSPESVEPPYHRVKYSEALDILASKGVQLEWGSDLGADEEKILTMEFDKPFFLTHFPKKAKAFYHMPDPANPELTLSADLLAPEGYGEIVGSGQRIHDYQQLLTRIVEEGLEPSDYKWYLDLRKYGSVPHSGFGLGVERLVQWLLGLKNIRSAVMFPRTMTRTYP</sequence>
<reference evidence="10 13" key="1">
    <citation type="journal article" date="2005" name="Environ. Microbiol.">
        <title>Genetic and functional properties of uncultivated thermophilic crenarchaeotes from a subsurface gold mine as revealed by analysis of genome fragments.</title>
        <authorList>
            <person name="Nunoura T."/>
            <person name="Hirayama H."/>
            <person name="Takami H."/>
            <person name="Oida H."/>
            <person name="Nishi S."/>
            <person name="Shimamura S."/>
            <person name="Suzuki Y."/>
            <person name="Inagaki F."/>
            <person name="Takai K."/>
            <person name="Nealson K.H."/>
            <person name="Horikoshi K."/>
        </authorList>
    </citation>
    <scope>NUCLEOTIDE SEQUENCE [LARGE SCALE GENOMIC DNA]</scope>
</reference>
<keyword evidence="3 10" id="KW-0436">Ligase</keyword>
<accession>E6N8T9</accession>
<dbReference type="EMBL" id="AP011871">
    <property type="protein sequence ID" value="BAJ48708.1"/>
    <property type="molecule type" value="Genomic_DNA"/>
</dbReference>
<dbReference type="PANTHER" id="PTHR22594">
    <property type="entry name" value="ASPARTYL/LYSYL-TRNA SYNTHETASE"/>
    <property type="match status" value="1"/>
</dbReference>
<evidence type="ECO:0000256" key="7">
    <source>
        <dbReference type="ARBA" id="ARBA00023146"/>
    </source>
</evidence>
<dbReference type="InterPro" id="IPR004365">
    <property type="entry name" value="NA-bd_OB_tRNA"/>
</dbReference>
<evidence type="ECO:0000256" key="5">
    <source>
        <dbReference type="ARBA" id="ARBA00022840"/>
    </source>
</evidence>
<dbReference type="PROSITE" id="PS50862">
    <property type="entry name" value="AA_TRNA_LIGASE_II"/>
    <property type="match status" value="1"/>
</dbReference>
<evidence type="ECO:0000313" key="10">
    <source>
        <dbReference type="EMBL" id="BAJ48708.1"/>
    </source>
</evidence>
<protein>
    <recommendedName>
        <fullName evidence="2 8">Asparagine--tRNA ligase</fullName>
        <ecNumber evidence="2 8">6.1.1.22</ecNumber>
    </recommendedName>
</protein>
<evidence type="ECO:0000256" key="8">
    <source>
        <dbReference type="NCBIfam" id="TIGR00457"/>
    </source>
</evidence>
<feature type="domain" description="Aminoacyl-transfer RNA synthetases class-II family profile" evidence="9">
    <location>
        <begin position="131"/>
        <end position="421"/>
    </location>
</feature>
<evidence type="ECO:0000256" key="6">
    <source>
        <dbReference type="ARBA" id="ARBA00022917"/>
    </source>
</evidence>
<evidence type="ECO:0000313" key="13">
    <source>
        <dbReference type="Proteomes" id="UP000008120"/>
    </source>
</evidence>
<dbReference type="NCBIfam" id="NF003037">
    <property type="entry name" value="PRK03932.1"/>
    <property type="match status" value="1"/>
</dbReference>
<dbReference type="AlphaFoldDB" id="E6N8T9"/>
<dbReference type="Gene3D" id="3.30.930.10">
    <property type="entry name" value="Bira Bifunctional Protein, Domain 2"/>
    <property type="match status" value="1"/>
</dbReference>
<proteinExistence type="inferred from homology"/>
<evidence type="ECO:0000259" key="9">
    <source>
        <dbReference type="PROSITE" id="PS50862"/>
    </source>
</evidence>
<dbReference type="GO" id="GO:0003676">
    <property type="term" value="F:nucleic acid binding"/>
    <property type="evidence" value="ECO:0007669"/>
    <property type="project" value="InterPro"/>
</dbReference>
<dbReference type="KEGG" id="csu:CSUB_C1560"/>
<dbReference type="InterPro" id="IPR006195">
    <property type="entry name" value="aa-tRNA-synth_II"/>
</dbReference>
<dbReference type="PRINTS" id="PR01042">
    <property type="entry name" value="TRNASYNTHASP"/>
</dbReference>
<dbReference type="InterPro" id="IPR004364">
    <property type="entry name" value="Aa-tRNA-synt_II"/>
</dbReference>
<dbReference type="SUPFAM" id="SSF50249">
    <property type="entry name" value="Nucleic acid-binding proteins"/>
    <property type="match status" value="1"/>
</dbReference>
<keyword evidence="4" id="KW-0547">Nucleotide-binding</keyword>
<dbReference type="STRING" id="311458.CSUB_C1560"/>
<dbReference type="InterPro" id="IPR004522">
    <property type="entry name" value="Asn-tRNA-ligase"/>
</dbReference>
<dbReference type="GO" id="GO:0005524">
    <property type="term" value="F:ATP binding"/>
    <property type="evidence" value="ECO:0007669"/>
    <property type="project" value="UniProtKB-KW"/>
</dbReference>
<dbReference type="Gene3D" id="2.40.50.140">
    <property type="entry name" value="Nucleic acid-binding proteins"/>
    <property type="match status" value="1"/>
</dbReference>
<dbReference type="InterPro" id="IPR045864">
    <property type="entry name" value="aa-tRNA-synth_II/BPL/LPL"/>
</dbReference>
<dbReference type="PANTHER" id="PTHR22594:SF34">
    <property type="entry name" value="ASPARAGINE--TRNA LIGASE, MITOCHONDRIAL-RELATED"/>
    <property type="match status" value="1"/>
</dbReference>
<dbReference type="NCBIfam" id="TIGR00457">
    <property type="entry name" value="asnS"/>
    <property type="match status" value="1"/>
</dbReference>
<evidence type="ECO:0000256" key="2">
    <source>
        <dbReference type="ARBA" id="ARBA00012816"/>
    </source>
</evidence>
<dbReference type="InterPro" id="IPR002312">
    <property type="entry name" value="Asp/Asn-tRNA-synth_IIb"/>
</dbReference>
<dbReference type="EC" id="6.1.1.22" evidence="2 8"/>
<keyword evidence="6" id="KW-0648">Protein biosynthesis</keyword>
<evidence type="ECO:0000256" key="3">
    <source>
        <dbReference type="ARBA" id="ARBA00022598"/>
    </source>
</evidence>
<reference evidence="10 13" key="2">
    <citation type="journal article" date="2011" name="Nucleic Acids Res.">
        <title>Insights into the evolution of Archaea and eukaryotic protein modifier systems revealed by the genome of a novel archaeal group.</title>
        <authorList>
            <person name="Nunoura T."/>
            <person name="Takaki Y."/>
            <person name="Kakuta J."/>
            <person name="Nishi S."/>
            <person name="Sugahara J."/>
            <person name="Kazama H."/>
            <person name="Chee G."/>
            <person name="Hattori M."/>
            <person name="Kanai A."/>
            <person name="Atomi H."/>
            <person name="Takai K."/>
            <person name="Takami H."/>
        </authorList>
    </citation>
    <scope>NUCLEOTIDE SEQUENCE [LARGE SCALE GENOMIC DNA]</scope>
</reference>
<dbReference type="BioCyc" id="CCAL311458:G131R-1585-MONOMER"/>
<dbReference type="NCBIfam" id="NF003483">
    <property type="entry name" value="PRK05159.1"/>
    <property type="match status" value="1"/>
</dbReference>
<keyword evidence="7 10" id="KW-0030">Aminoacyl-tRNA synthetase</keyword>
<dbReference type="CDD" id="cd00776">
    <property type="entry name" value="AsxRS_core"/>
    <property type="match status" value="1"/>
</dbReference>
<dbReference type="Proteomes" id="UP000008120">
    <property type="component" value="Chromosome"/>
</dbReference>
<keyword evidence="5" id="KW-0067">ATP-binding</keyword>
<evidence type="ECO:0000256" key="1">
    <source>
        <dbReference type="ARBA" id="ARBA00008226"/>
    </source>
</evidence>
<evidence type="ECO:0000256" key="4">
    <source>
        <dbReference type="ARBA" id="ARBA00022741"/>
    </source>
</evidence>
<gene>
    <name evidence="12" type="ORF">CSUB_C1560</name>
    <name evidence="11" type="ORF">HGMM_F05B08C20</name>
    <name evidence="10" type="ORF">HGMM_F40F12C33</name>
</gene>
<dbReference type="Pfam" id="PF00152">
    <property type="entry name" value="tRNA-synt_2"/>
    <property type="match status" value="1"/>
</dbReference>
<name>E6N8T9_CALS0</name>
<evidence type="ECO:0000313" key="11">
    <source>
        <dbReference type="EMBL" id="BAJ48738.1"/>
    </source>
</evidence>